<dbReference type="GO" id="GO:0008883">
    <property type="term" value="F:glutamyl-tRNA reductase activity"/>
    <property type="evidence" value="ECO:0007669"/>
    <property type="project" value="UniProtKB-UniRule"/>
</dbReference>
<evidence type="ECO:0000256" key="8">
    <source>
        <dbReference type="ARBA" id="ARBA00068659"/>
    </source>
</evidence>
<dbReference type="PIRSF" id="PIRSF000445">
    <property type="entry name" value="4pyrrol_synth_GluRdtase"/>
    <property type="match status" value="1"/>
</dbReference>
<dbReference type="SUPFAM" id="SSF69742">
    <property type="entry name" value="Glutamyl tRNA-reductase catalytic, N-terminal domain"/>
    <property type="match status" value="1"/>
</dbReference>
<evidence type="ECO:0000256" key="3">
    <source>
        <dbReference type="ARBA" id="ARBA00012970"/>
    </source>
</evidence>
<keyword evidence="4 9" id="KW-0521">NADP</keyword>
<dbReference type="SUPFAM" id="SSF69075">
    <property type="entry name" value="Glutamyl tRNA-reductase dimerization domain"/>
    <property type="match status" value="1"/>
</dbReference>
<dbReference type="InterPro" id="IPR036453">
    <property type="entry name" value="GluRdtase_dimer_dom_sf"/>
</dbReference>
<dbReference type="EC" id="1.2.1.70" evidence="3 9"/>
<dbReference type="InterPro" id="IPR036343">
    <property type="entry name" value="GluRdtase_N_sf"/>
</dbReference>
<feature type="domain" description="Quinate/shikimate 5-dehydrogenase/glutamyl-tRNA reductase" evidence="16">
    <location>
        <begin position="167"/>
        <end position="301"/>
    </location>
</feature>
<gene>
    <name evidence="9 18" type="primary">hemA</name>
    <name evidence="18" type="ORF">OTERR_26210</name>
</gene>
<comment type="similarity">
    <text evidence="2 9 14">Belongs to the glutamyl-tRNA reductase family.</text>
</comment>
<dbReference type="InterPro" id="IPR015895">
    <property type="entry name" value="4pyrrol_synth_GluRdtase_N"/>
</dbReference>
<comment type="function">
    <text evidence="9">Catalyzes the NADPH-dependent reduction of glutamyl-tRNA(Glu) to glutamate 1-semialdehyde (GSA).</text>
</comment>
<dbReference type="InterPro" id="IPR006151">
    <property type="entry name" value="Shikm_DH/Glu-tRNA_Rdtase"/>
</dbReference>
<name>A0A5C1ED52_9RHOO</name>
<dbReference type="KEGG" id="otr:OTERR_26210"/>
<evidence type="ECO:0000313" key="18">
    <source>
        <dbReference type="EMBL" id="QEL66097.1"/>
    </source>
</evidence>
<dbReference type="AlphaFoldDB" id="A0A5C1ED52"/>
<dbReference type="PROSITE" id="PS00747">
    <property type="entry name" value="GLUTR"/>
    <property type="match status" value="1"/>
</dbReference>
<keyword evidence="19" id="KW-1185">Reference proteome</keyword>
<keyword evidence="5 9" id="KW-0560">Oxidoreductase</keyword>
<keyword evidence="6 9" id="KW-0627">Porphyrin biosynthesis</keyword>
<dbReference type="Pfam" id="PF05201">
    <property type="entry name" value="GlutR_N"/>
    <property type="match status" value="1"/>
</dbReference>
<dbReference type="Gene3D" id="3.30.460.30">
    <property type="entry name" value="Glutamyl-tRNA reductase, N-terminal domain"/>
    <property type="match status" value="1"/>
</dbReference>
<dbReference type="GO" id="GO:0050661">
    <property type="term" value="F:NADP binding"/>
    <property type="evidence" value="ECO:0007669"/>
    <property type="project" value="InterPro"/>
</dbReference>
<dbReference type="PANTHER" id="PTHR43013">
    <property type="entry name" value="GLUTAMYL-TRNA REDUCTASE"/>
    <property type="match status" value="1"/>
</dbReference>
<feature type="binding site" evidence="9 11">
    <location>
        <begin position="109"/>
        <end position="111"/>
    </location>
    <ligand>
        <name>substrate</name>
    </ligand>
</feature>
<dbReference type="HAMAP" id="MF_00087">
    <property type="entry name" value="Glu_tRNA_reductase"/>
    <property type="match status" value="1"/>
</dbReference>
<accession>A0A5C1ED52</accession>
<feature type="domain" description="Tetrapyrrole biosynthesis glutamyl-tRNA reductase dimerisation" evidence="15">
    <location>
        <begin position="315"/>
        <end position="417"/>
    </location>
</feature>
<dbReference type="InterPro" id="IPR015896">
    <property type="entry name" value="4pyrrol_synth_GluRdtase_dimer"/>
</dbReference>
<dbReference type="InterPro" id="IPR018214">
    <property type="entry name" value="GluRdtase_CS"/>
</dbReference>
<comment type="catalytic activity">
    <reaction evidence="7 9 14">
        <text>(S)-4-amino-5-oxopentanoate + tRNA(Glu) + NADP(+) = L-glutamyl-tRNA(Glu) + NADPH + H(+)</text>
        <dbReference type="Rhea" id="RHEA:12344"/>
        <dbReference type="Rhea" id="RHEA-COMP:9663"/>
        <dbReference type="Rhea" id="RHEA-COMP:9680"/>
        <dbReference type="ChEBI" id="CHEBI:15378"/>
        <dbReference type="ChEBI" id="CHEBI:57501"/>
        <dbReference type="ChEBI" id="CHEBI:57783"/>
        <dbReference type="ChEBI" id="CHEBI:58349"/>
        <dbReference type="ChEBI" id="CHEBI:78442"/>
        <dbReference type="ChEBI" id="CHEBI:78520"/>
        <dbReference type="EC" id="1.2.1.70"/>
    </reaction>
</comment>
<feature type="binding site" evidence="9 11">
    <location>
        <begin position="48"/>
        <end position="51"/>
    </location>
    <ligand>
        <name>substrate</name>
    </ligand>
</feature>
<comment type="pathway">
    <text evidence="1 9 14">Porphyrin-containing compound metabolism; protoporphyrin-IX biosynthesis; 5-aminolevulinate from L-glutamyl-tRNA(Glu): step 1/2.</text>
</comment>
<evidence type="ECO:0000259" key="15">
    <source>
        <dbReference type="Pfam" id="PF00745"/>
    </source>
</evidence>
<evidence type="ECO:0000256" key="7">
    <source>
        <dbReference type="ARBA" id="ARBA00047464"/>
    </source>
</evidence>
<feature type="binding site" evidence="9 11">
    <location>
        <position position="104"/>
    </location>
    <ligand>
        <name>substrate</name>
    </ligand>
</feature>
<dbReference type="Gene3D" id="3.40.50.720">
    <property type="entry name" value="NAD(P)-binding Rossmann-like Domain"/>
    <property type="match status" value="1"/>
</dbReference>
<dbReference type="NCBIfam" id="TIGR01035">
    <property type="entry name" value="hemA"/>
    <property type="match status" value="1"/>
</dbReference>
<evidence type="ECO:0000256" key="1">
    <source>
        <dbReference type="ARBA" id="ARBA00005059"/>
    </source>
</evidence>
<feature type="site" description="Important for activity" evidence="9 13">
    <location>
        <position position="94"/>
    </location>
</feature>
<evidence type="ECO:0000256" key="11">
    <source>
        <dbReference type="PIRSR" id="PIRSR000445-2"/>
    </source>
</evidence>
<sequence length="421" mass="45993">MRLYTLGINHHTAPVSVREQVAFGADKLPQALASLAGGPAREAAILSTCNRTEVYCAAETPEDAARWLADFHRLPIDRITPYLYTLPEREAVRHAFRVASGLDSMVIGEPQILGQMKDAVRAAEEAGTLGTLLNKLFQRSFAVAKEVRTTTAIGANIVSMAAAAVHLAGRIFDSISNQRILFIGAGEMIELTATHFAAQAPKAITIANRTVERGEALAARFDGRAIRLEDLADALPQHDIIVSCTAAPLPIIGLGLAERAIKARRHKPMFMVDLAVPRDIEPEVGELDDVFLYTVDDLSQVVASGMEARQAAVVEAEAIIDARVEHFLHWIEQRHSVPTIRALRDSAERMRRHEVEHAMKLLAKGEAPEKVLEALSQRLTNKFLHAPTQALNQAAASPSTSETGLDIHSAVTRLFHLHQQD</sequence>
<evidence type="ECO:0000256" key="5">
    <source>
        <dbReference type="ARBA" id="ARBA00023002"/>
    </source>
</evidence>
<feature type="binding site" evidence="9 12">
    <location>
        <begin position="184"/>
        <end position="189"/>
    </location>
    <ligand>
        <name>NADP(+)</name>
        <dbReference type="ChEBI" id="CHEBI:58349"/>
    </ligand>
</feature>
<dbReference type="Pfam" id="PF00745">
    <property type="entry name" value="GlutR_dimer"/>
    <property type="match status" value="1"/>
</dbReference>
<evidence type="ECO:0000256" key="13">
    <source>
        <dbReference type="PIRSR" id="PIRSR000445-4"/>
    </source>
</evidence>
<dbReference type="Pfam" id="PF01488">
    <property type="entry name" value="Shikimate_DH"/>
    <property type="match status" value="1"/>
</dbReference>
<dbReference type="FunFam" id="3.30.460.30:FF:000001">
    <property type="entry name" value="Glutamyl-tRNA reductase"/>
    <property type="match status" value="1"/>
</dbReference>
<reference evidence="18 19" key="1">
    <citation type="submission" date="2017-07" db="EMBL/GenBank/DDBJ databases">
        <title>Complete genome sequence of Oryzomicrobium terrae TPP412.</title>
        <authorList>
            <person name="Chiu L.-W."/>
            <person name="Lo K.-J."/>
            <person name="Tsai Y.-M."/>
            <person name="Lin S.-S."/>
            <person name="Kuo C.-H."/>
            <person name="Liu C.-T."/>
        </authorList>
    </citation>
    <scope>NUCLEOTIDE SEQUENCE [LARGE SCALE GENOMIC DNA]</scope>
    <source>
        <strain evidence="18 19">TPP412</strain>
    </source>
</reference>
<evidence type="ECO:0000256" key="2">
    <source>
        <dbReference type="ARBA" id="ARBA00005916"/>
    </source>
</evidence>
<dbReference type="UniPathway" id="UPA00251">
    <property type="reaction ID" value="UER00316"/>
</dbReference>
<evidence type="ECO:0000259" key="17">
    <source>
        <dbReference type="Pfam" id="PF05201"/>
    </source>
</evidence>
<dbReference type="Proteomes" id="UP000323671">
    <property type="component" value="Chromosome"/>
</dbReference>
<comment type="subunit">
    <text evidence="9">Homodimer.</text>
</comment>
<comment type="miscellaneous">
    <text evidence="9">During catalysis, the active site Cys acts as a nucleophile attacking the alpha-carbonyl group of tRNA-bound glutamate with the formation of a thioester intermediate between enzyme and glutamate, and the concomitant release of tRNA(Glu). The thioester intermediate is finally reduced by direct hydride transfer from NADPH, to form the product GSA.</text>
</comment>
<evidence type="ECO:0000256" key="10">
    <source>
        <dbReference type="PIRSR" id="PIRSR000445-1"/>
    </source>
</evidence>
<comment type="domain">
    <text evidence="9">Possesses an unusual extended V-shaped dimeric structure with each monomer consisting of three distinct domains arranged along a curved 'spinal' alpha-helix. The N-terminal catalytic domain specifically recognizes the glutamate moiety of the substrate. The second domain is the NADPH-binding domain, and the third C-terminal domain is responsible for dimerization.</text>
</comment>
<proteinExistence type="inferred from homology"/>
<feature type="active site" description="Nucleophile" evidence="9 10">
    <location>
        <position position="49"/>
    </location>
</feature>
<evidence type="ECO:0000256" key="14">
    <source>
        <dbReference type="RuleBase" id="RU000584"/>
    </source>
</evidence>
<dbReference type="SUPFAM" id="SSF51735">
    <property type="entry name" value="NAD(P)-binding Rossmann-fold domains"/>
    <property type="match status" value="1"/>
</dbReference>
<dbReference type="InterPro" id="IPR000343">
    <property type="entry name" value="4pyrrol_synth_GluRdtase"/>
</dbReference>
<evidence type="ECO:0000256" key="6">
    <source>
        <dbReference type="ARBA" id="ARBA00023244"/>
    </source>
</evidence>
<feature type="binding site" evidence="9 11">
    <location>
        <position position="115"/>
    </location>
    <ligand>
        <name>substrate</name>
    </ligand>
</feature>
<dbReference type="RefSeq" id="WP_149426075.1">
    <property type="nucleotide sequence ID" value="NZ_CP022579.1"/>
</dbReference>
<dbReference type="PANTHER" id="PTHR43013:SF1">
    <property type="entry name" value="GLUTAMYL-TRNA REDUCTASE"/>
    <property type="match status" value="1"/>
</dbReference>
<protein>
    <recommendedName>
        <fullName evidence="8 9">Glutamyl-tRNA reductase</fullName>
        <shortName evidence="9">GluTR</shortName>
        <ecNumber evidence="3 9">1.2.1.70</ecNumber>
    </recommendedName>
</protein>
<dbReference type="InterPro" id="IPR036291">
    <property type="entry name" value="NAD(P)-bd_dom_sf"/>
</dbReference>
<dbReference type="GO" id="GO:0019353">
    <property type="term" value="P:protoporphyrinogen IX biosynthetic process from glutamate"/>
    <property type="evidence" value="ECO:0007669"/>
    <property type="project" value="TreeGrafter"/>
</dbReference>
<evidence type="ECO:0000313" key="19">
    <source>
        <dbReference type="Proteomes" id="UP000323671"/>
    </source>
</evidence>
<evidence type="ECO:0000259" key="16">
    <source>
        <dbReference type="Pfam" id="PF01488"/>
    </source>
</evidence>
<feature type="domain" description="Glutamyl-tRNA reductase N-terminal" evidence="17">
    <location>
        <begin position="6"/>
        <end position="151"/>
    </location>
</feature>
<dbReference type="CDD" id="cd05213">
    <property type="entry name" value="NAD_bind_Glutamyl_tRNA_reduct"/>
    <property type="match status" value="1"/>
</dbReference>
<evidence type="ECO:0000256" key="4">
    <source>
        <dbReference type="ARBA" id="ARBA00022857"/>
    </source>
</evidence>
<dbReference type="EMBL" id="CP022579">
    <property type="protein sequence ID" value="QEL66097.1"/>
    <property type="molecule type" value="Genomic_DNA"/>
</dbReference>
<evidence type="ECO:0000256" key="9">
    <source>
        <dbReference type="HAMAP-Rule" id="MF_00087"/>
    </source>
</evidence>
<evidence type="ECO:0000256" key="12">
    <source>
        <dbReference type="PIRSR" id="PIRSR000445-3"/>
    </source>
</evidence>
<organism evidence="18 19">
    <name type="scientific">Oryzomicrobium terrae</name>
    <dbReference type="NCBI Taxonomy" id="1735038"/>
    <lineage>
        <taxon>Bacteria</taxon>
        <taxon>Pseudomonadati</taxon>
        <taxon>Pseudomonadota</taxon>
        <taxon>Betaproteobacteria</taxon>
        <taxon>Rhodocyclales</taxon>
        <taxon>Rhodocyclaceae</taxon>
        <taxon>Oryzomicrobium</taxon>
    </lineage>
</organism>
<dbReference type="FunFam" id="3.40.50.720:FF:000031">
    <property type="entry name" value="Glutamyl-tRNA reductase"/>
    <property type="match status" value="1"/>
</dbReference>